<evidence type="ECO:0000313" key="1">
    <source>
        <dbReference type="EMBL" id="CEK57387.1"/>
    </source>
</evidence>
<proteinExistence type="predicted"/>
<sequence length="73" mass="7894">GLKLLSSGKIPEEASLVTVTTNNKDRDEILESVGSQVSTAITDALQLDYPNEKMLTDILHIILLIKALGNVTM</sequence>
<dbReference type="AlphaFoldDB" id="A0A0B6YMH5"/>
<reference evidence="1" key="1">
    <citation type="submission" date="2014-12" db="EMBL/GenBank/DDBJ databases">
        <title>Insight into the proteome of Arion vulgaris.</title>
        <authorList>
            <person name="Aradska J."/>
            <person name="Bulat T."/>
            <person name="Smidak R."/>
            <person name="Sarate P."/>
            <person name="Gangsoo J."/>
            <person name="Sialana F."/>
            <person name="Bilban M."/>
            <person name="Lubec G."/>
        </authorList>
    </citation>
    <scope>NUCLEOTIDE SEQUENCE</scope>
    <source>
        <tissue evidence="1">Skin</tissue>
    </source>
</reference>
<feature type="non-terminal residue" evidence="1">
    <location>
        <position position="73"/>
    </location>
</feature>
<protein>
    <submittedName>
        <fullName evidence="1">Uncharacterized protein</fullName>
    </submittedName>
</protein>
<name>A0A0B6YMH5_9EUPU</name>
<dbReference type="EMBL" id="HACG01010522">
    <property type="protein sequence ID" value="CEK57387.1"/>
    <property type="molecule type" value="Transcribed_RNA"/>
</dbReference>
<organism evidence="1">
    <name type="scientific">Arion vulgaris</name>
    <dbReference type="NCBI Taxonomy" id="1028688"/>
    <lineage>
        <taxon>Eukaryota</taxon>
        <taxon>Metazoa</taxon>
        <taxon>Spiralia</taxon>
        <taxon>Lophotrochozoa</taxon>
        <taxon>Mollusca</taxon>
        <taxon>Gastropoda</taxon>
        <taxon>Heterobranchia</taxon>
        <taxon>Euthyneura</taxon>
        <taxon>Panpulmonata</taxon>
        <taxon>Eupulmonata</taxon>
        <taxon>Stylommatophora</taxon>
        <taxon>Helicina</taxon>
        <taxon>Arionoidea</taxon>
        <taxon>Arionidae</taxon>
        <taxon>Arion</taxon>
    </lineage>
</organism>
<feature type="non-terminal residue" evidence="1">
    <location>
        <position position="1"/>
    </location>
</feature>
<accession>A0A0B6YMH5</accession>
<gene>
    <name evidence="1" type="primary">ORF30040</name>
</gene>